<dbReference type="InterPro" id="IPR004408">
    <property type="entry name" value="Biotin_CoA_COase_ligase"/>
</dbReference>
<dbReference type="Pfam" id="PF02237">
    <property type="entry name" value="BPL_C"/>
    <property type="match status" value="1"/>
</dbReference>
<dbReference type="GO" id="GO:0005737">
    <property type="term" value="C:cytoplasm"/>
    <property type="evidence" value="ECO:0007669"/>
    <property type="project" value="TreeGrafter"/>
</dbReference>
<gene>
    <name evidence="6" type="ORF">RMSM_07517</name>
</gene>
<dbReference type="InterPro" id="IPR003142">
    <property type="entry name" value="BPL_C"/>
</dbReference>
<evidence type="ECO:0000256" key="2">
    <source>
        <dbReference type="ARBA" id="ARBA00023267"/>
    </source>
</evidence>
<dbReference type="PROSITE" id="PS51733">
    <property type="entry name" value="BPL_LPL_CATALYTIC"/>
    <property type="match status" value="1"/>
</dbReference>
<name>M5R7U5_9BACT</name>
<sequence>MGARMIQTDPEVDPSGVRVINSLLGDRVCGSAVYRYSTESTNSDALVELTQDAVARDHLPRLYIADRQTAGRGRQGNTWVSRDDALTFSLTVACDLLAADRRGLLSLAAGLATARAIEFLLAPVKAYLKWPNDVYLAGGKVAGVLIETNQAMADRVVIGIGVNINEQPKIDTPGAVSPQSLFSATGRKASRFELLDSIVRELVAMVEAIQDSPAEVLAEFRSRCLLTGKVIAFRDRGVGNEGTVEGIAEDGSLLVQTAGGLRRCDSGEVRLIRFR</sequence>
<evidence type="ECO:0000313" key="6">
    <source>
        <dbReference type="EMBL" id="EMI15558.1"/>
    </source>
</evidence>
<protein>
    <recommendedName>
        <fullName evidence="3">biotin--[biotin carboxyl-carrier protein] ligase</fullName>
        <ecNumber evidence="3">6.3.4.15</ecNumber>
    </recommendedName>
</protein>
<keyword evidence="1 6" id="KW-0436">Ligase</keyword>
<dbReference type="SUPFAM" id="SSF55681">
    <property type="entry name" value="Class II aaRS and biotin synthetases"/>
    <property type="match status" value="1"/>
</dbReference>
<evidence type="ECO:0000259" key="5">
    <source>
        <dbReference type="PROSITE" id="PS51733"/>
    </source>
</evidence>
<proteinExistence type="predicted"/>
<evidence type="ECO:0000256" key="1">
    <source>
        <dbReference type="ARBA" id="ARBA00022598"/>
    </source>
</evidence>
<accession>M5R7U5</accession>
<keyword evidence="2" id="KW-0092">Biotin</keyword>
<organism evidence="6 7">
    <name type="scientific">Rhodopirellula maiorica SM1</name>
    <dbReference type="NCBI Taxonomy" id="1265738"/>
    <lineage>
        <taxon>Bacteria</taxon>
        <taxon>Pseudomonadati</taxon>
        <taxon>Planctomycetota</taxon>
        <taxon>Planctomycetia</taxon>
        <taxon>Pirellulales</taxon>
        <taxon>Pirellulaceae</taxon>
        <taxon>Novipirellula</taxon>
    </lineage>
</organism>
<dbReference type="EC" id="6.3.4.15" evidence="3"/>
<evidence type="ECO:0000313" key="7">
    <source>
        <dbReference type="Proteomes" id="UP000011991"/>
    </source>
</evidence>
<dbReference type="PATRIC" id="fig|1265738.3.peg.7500"/>
<dbReference type="Proteomes" id="UP000011991">
    <property type="component" value="Unassembled WGS sequence"/>
</dbReference>
<dbReference type="InterPro" id="IPR045864">
    <property type="entry name" value="aa-tRNA-synth_II/BPL/LPL"/>
</dbReference>
<comment type="caution">
    <text evidence="6">The sequence shown here is derived from an EMBL/GenBank/DDBJ whole genome shotgun (WGS) entry which is preliminary data.</text>
</comment>
<evidence type="ECO:0000256" key="4">
    <source>
        <dbReference type="ARBA" id="ARBA00047846"/>
    </source>
</evidence>
<keyword evidence="7" id="KW-1185">Reference proteome</keyword>
<dbReference type="Gene3D" id="2.30.30.100">
    <property type="match status" value="1"/>
</dbReference>
<dbReference type="NCBIfam" id="TIGR00121">
    <property type="entry name" value="birA_ligase"/>
    <property type="match status" value="1"/>
</dbReference>
<dbReference type="Pfam" id="PF03099">
    <property type="entry name" value="BPL_LplA_LipB"/>
    <property type="match status" value="1"/>
</dbReference>
<dbReference type="EMBL" id="ANOG01001068">
    <property type="protein sequence ID" value="EMI15558.1"/>
    <property type="molecule type" value="Genomic_DNA"/>
</dbReference>
<comment type="catalytic activity">
    <reaction evidence="4">
        <text>biotin + L-lysyl-[protein] + ATP = N(6)-biotinyl-L-lysyl-[protein] + AMP + diphosphate + H(+)</text>
        <dbReference type="Rhea" id="RHEA:11756"/>
        <dbReference type="Rhea" id="RHEA-COMP:9752"/>
        <dbReference type="Rhea" id="RHEA-COMP:10505"/>
        <dbReference type="ChEBI" id="CHEBI:15378"/>
        <dbReference type="ChEBI" id="CHEBI:29969"/>
        <dbReference type="ChEBI" id="CHEBI:30616"/>
        <dbReference type="ChEBI" id="CHEBI:33019"/>
        <dbReference type="ChEBI" id="CHEBI:57586"/>
        <dbReference type="ChEBI" id="CHEBI:83144"/>
        <dbReference type="ChEBI" id="CHEBI:456215"/>
        <dbReference type="EC" id="6.3.4.15"/>
    </reaction>
</comment>
<dbReference type="PANTHER" id="PTHR12835">
    <property type="entry name" value="BIOTIN PROTEIN LIGASE"/>
    <property type="match status" value="1"/>
</dbReference>
<dbReference type="Gene3D" id="3.30.930.10">
    <property type="entry name" value="Bira Bifunctional Protein, Domain 2"/>
    <property type="match status" value="1"/>
</dbReference>
<dbReference type="CDD" id="cd16442">
    <property type="entry name" value="BPL"/>
    <property type="match status" value="1"/>
</dbReference>
<dbReference type="GO" id="GO:0004077">
    <property type="term" value="F:biotin--[biotin carboxyl-carrier protein] ligase activity"/>
    <property type="evidence" value="ECO:0007669"/>
    <property type="project" value="UniProtKB-EC"/>
</dbReference>
<evidence type="ECO:0000256" key="3">
    <source>
        <dbReference type="ARBA" id="ARBA00024227"/>
    </source>
</evidence>
<feature type="domain" description="BPL/LPL catalytic" evidence="5">
    <location>
        <begin position="38"/>
        <end position="210"/>
    </location>
</feature>
<dbReference type="PANTHER" id="PTHR12835:SF5">
    <property type="entry name" value="BIOTIN--PROTEIN LIGASE"/>
    <property type="match status" value="1"/>
</dbReference>
<reference evidence="6 7" key="1">
    <citation type="journal article" date="2013" name="Mar. Genomics">
        <title>Expression of sulfatases in Rhodopirellula baltica and the diversity of sulfatases in the genus Rhodopirellula.</title>
        <authorList>
            <person name="Wegner C.E."/>
            <person name="Richter-Heitmann T."/>
            <person name="Klindworth A."/>
            <person name="Klockow C."/>
            <person name="Richter M."/>
            <person name="Achstetter T."/>
            <person name="Glockner F.O."/>
            <person name="Harder J."/>
        </authorList>
    </citation>
    <scope>NUCLEOTIDE SEQUENCE [LARGE SCALE GENOMIC DNA]</scope>
    <source>
        <strain evidence="6 7">SM1</strain>
    </source>
</reference>
<dbReference type="InterPro" id="IPR004143">
    <property type="entry name" value="BPL_LPL_catalytic"/>
</dbReference>
<dbReference type="AlphaFoldDB" id="M5R7U5"/>